<dbReference type="InterPro" id="IPR043008">
    <property type="entry name" value="AtzD/Barbiturase_RUA"/>
</dbReference>
<feature type="region of interest" description="RU A" evidence="3">
    <location>
        <begin position="1"/>
        <end position="123"/>
    </location>
</feature>
<feature type="binding site" evidence="3">
    <location>
        <position position="374"/>
    </location>
    <ligand>
        <name>Mg(2+)</name>
        <dbReference type="ChEBI" id="CHEBI:18420"/>
        <note>structural</note>
    </ligand>
</feature>
<comment type="similarity">
    <text evidence="1 3">Belongs to the cyclic amide hydrolase (CyAH) family.</text>
</comment>
<feature type="binding site" evidence="3">
    <location>
        <begin position="103"/>
        <end position="104"/>
    </location>
    <ligand>
        <name>substrate</name>
    </ligand>
</feature>
<feature type="region of interest" description="RU C" evidence="3">
    <location>
        <begin position="274"/>
        <end position="388"/>
    </location>
</feature>
<dbReference type="Gene3D" id="3.30.1330.160">
    <property type="entry name" value="Cyanuric acid hydrolase/Barbituras, RU C"/>
    <property type="match status" value="1"/>
</dbReference>
<dbReference type="EMBL" id="JAVDWE010000009">
    <property type="protein sequence ID" value="MDR7095610.1"/>
    <property type="molecule type" value="Genomic_DNA"/>
</dbReference>
<feature type="active site" description="Nucleophile" evidence="3">
    <location>
        <position position="251"/>
    </location>
</feature>
<feature type="binding site" evidence="3">
    <location>
        <position position="370"/>
    </location>
    <ligand>
        <name>Mg(2+)</name>
        <dbReference type="ChEBI" id="CHEBI:18420"/>
        <note>structural</note>
    </ligand>
</feature>
<protein>
    <recommendedName>
        <fullName evidence="3">Cyclic amide hydrolase</fullName>
        <shortName evidence="3">CyAH</shortName>
        <ecNumber evidence="3">3.5.2.-</ecNumber>
    </recommendedName>
    <alternativeName>
        <fullName evidence="3">Ring-opening amidohydrolase</fullName>
    </alternativeName>
</protein>
<dbReference type="InterPro" id="IPR014086">
    <property type="entry name" value="AtzD/Barbiturase"/>
</dbReference>
<comment type="caution">
    <text evidence="4">The sequence shown here is derived from an EMBL/GenBank/DDBJ whole genome shotgun (WGS) entry which is preliminary data.</text>
</comment>
<feature type="binding site" evidence="3">
    <location>
        <position position="213"/>
    </location>
    <ligand>
        <name>substrate</name>
    </ligand>
</feature>
<gene>
    <name evidence="4" type="ORF">J2X09_003361</name>
</gene>
<proteinExistence type="inferred from homology"/>
<dbReference type="InterPro" id="IPR043007">
    <property type="entry name" value="AtzD/Barbiturase_RUC"/>
</dbReference>
<feature type="binding site" evidence="3">
    <location>
        <position position="373"/>
    </location>
    <ligand>
        <name>Mg(2+)</name>
        <dbReference type="ChEBI" id="CHEBI:18420"/>
        <note>structural</note>
    </ligand>
</feature>
<feature type="binding site" evidence="3">
    <location>
        <position position="321"/>
    </location>
    <ligand>
        <name>Mg(2+)</name>
        <dbReference type="ChEBI" id="CHEBI:18420"/>
        <note>structural</note>
    </ligand>
</feature>
<evidence type="ECO:0000313" key="5">
    <source>
        <dbReference type="Proteomes" id="UP001265550"/>
    </source>
</evidence>
<feature type="binding site" evidence="3">
    <location>
        <begin position="367"/>
        <end position="368"/>
    </location>
    <ligand>
        <name>substrate</name>
    </ligand>
</feature>
<keyword evidence="5" id="KW-1185">Reference proteome</keyword>
<evidence type="ECO:0000313" key="4">
    <source>
        <dbReference type="EMBL" id="MDR7095610.1"/>
    </source>
</evidence>
<feature type="active site" evidence="3">
    <location>
        <position position="181"/>
    </location>
</feature>
<feature type="binding site" evidence="3">
    <location>
        <position position="72"/>
    </location>
    <ligand>
        <name>substrate</name>
    </ligand>
</feature>
<comment type="caution">
    <text evidence="3">Lacks conserved residue(s) required for the propagation of feature annotation.</text>
</comment>
<dbReference type="NCBIfam" id="TIGR02714">
    <property type="entry name" value="amido_AtzD_TrzD"/>
    <property type="match status" value="1"/>
</dbReference>
<feature type="binding site" evidence="3">
    <location>
        <position position="348"/>
    </location>
    <ligand>
        <name>substrate</name>
    </ligand>
</feature>
<feature type="binding site" evidence="3">
    <location>
        <position position="378"/>
    </location>
    <ligand>
        <name>Mg(2+)</name>
        <dbReference type="ChEBI" id="CHEBI:18420"/>
        <note>structural</note>
    </ligand>
</feature>
<keyword evidence="3" id="KW-0479">Metal-binding</keyword>
<evidence type="ECO:0000256" key="2">
    <source>
        <dbReference type="ARBA" id="ARBA00022801"/>
    </source>
</evidence>
<dbReference type="Pfam" id="PF09663">
    <property type="entry name" value="Amido_AtzD_TrzD"/>
    <property type="match status" value="1"/>
</dbReference>
<evidence type="ECO:0000256" key="1">
    <source>
        <dbReference type="ARBA" id="ARBA00010947"/>
    </source>
</evidence>
<reference evidence="4 5" key="1">
    <citation type="submission" date="2023-07" db="EMBL/GenBank/DDBJ databases">
        <title>Sorghum-associated microbial communities from plants grown in Nebraska, USA.</title>
        <authorList>
            <person name="Schachtman D."/>
        </authorList>
    </citation>
    <scope>NUCLEOTIDE SEQUENCE [LARGE SCALE GENOMIC DNA]</scope>
    <source>
        <strain evidence="4 5">BE240</strain>
    </source>
</reference>
<organism evidence="4 5">
    <name type="scientific">Hydrogenophaga laconesensis</name>
    <dbReference type="NCBI Taxonomy" id="1805971"/>
    <lineage>
        <taxon>Bacteria</taxon>
        <taxon>Pseudomonadati</taxon>
        <taxon>Pseudomonadota</taxon>
        <taxon>Betaproteobacteria</taxon>
        <taxon>Burkholderiales</taxon>
        <taxon>Comamonadaceae</taxon>
        <taxon>Hydrogenophaga</taxon>
    </lineage>
</organism>
<keyword evidence="3" id="KW-0460">Magnesium</keyword>
<feature type="region of interest" description="RU B" evidence="3">
    <location>
        <begin position="131"/>
        <end position="268"/>
    </location>
</feature>
<comment type="subunit">
    <text evidence="3">Homotetramer.</text>
</comment>
<keyword evidence="2 3" id="KW-0378">Hydrolase</keyword>
<dbReference type="InterPro" id="IPR043006">
    <property type="entry name" value="AtzD/Barbiturase_RUB"/>
</dbReference>
<accession>A0ABU1VE37</accession>
<dbReference type="Gene3D" id="3.30.1330.180">
    <property type="entry name" value="Cyanuric acid hydrolase/Barbiturase, RU B"/>
    <property type="match status" value="1"/>
</dbReference>
<comment type="function">
    <text evidence="3">Cyclic amide hydrolase of unknown substrate specificity. Catalyzes the hydrolytic ring-opening of a cyclic amide. Does not act on cyanuric acid nor barbituric acid.</text>
</comment>
<dbReference type="HAMAP" id="MF_01989">
    <property type="entry name" value="Cyc_amidohydrol"/>
    <property type="match status" value="1"/>
</dbReference>
<name>A0ABU1VE37_9BURK</name>
<dbReference type="GO" id="GO:0018753">
    <property type="term" value="F:cyanuric acid amidohydrolase activity"/>
    <property type="evidence" value="ECO:0007669"/>
    <property type="project" value="UniProtKB-EC"/>
</dbReference>
<comment type="domain">
    <text evidence="3">The monomer structure is formed from three repeating units (RUs) that share the same structure as one another. The monomer and the active site possess nearly threefold rotational symmetry, to the extent that the active site possesses three potential Ser-Lys catalytic dyads, but one of the 3 active site surfaces varies in composition suggesting it is involved in confering substrate specificity.</text>
</comment>
<dbReference type="EC" id="3.5.2.-" evidence="3"/>
<sequence>MSFRAALVFQILRCMHRSTPLRQLQVFRLPMSHPGDLSALAALLDTGRVRADEVVAVIGKTEGNGGVNDFTRGYFTQSLMHLLGARMGRDPADLLLELPCVLSGGTEGVLSPHYSVFVRSAASADAPACPALAMGRAFSPPTPAADIGRWAQVHAVADAVRSAMADAGIDNPADVCFVQVKGPCVTAARAAAARAAGQQVVSDDPNRSMALSRAAGAFGVALALGEMADDPALEAGLLTRFDLWCARAGVSTGVEVQANEIVLLGHSAHWRGPLRMACEPMADALDLPAVTRVLARLGLRADPQLDNADRHRVAAALVKCEPDRRGQVRGTRVTMLDDTDINAQRHIRAAVGGLVAGVLGDGRIFVSGGAEHQGPEGGGLVAVIAEAA</sequence>
<dbReference type="Proteomes" id="UP001265550">
    <property type="component" value="Unassembled WGS sequence"/>
</dbReference>
<evidence type="ECO:0000256" key="3">
    <source>
        <dbReference type="HAMAP-Rule" id="MF_01989"/>
    </source>
</evidence>
<feature type="binding site" evidence="3">
    <location>
        <position position="375"/>
    </location>
    <ligand>
        <name>Mg(2+)</name>
        <dbReference type="ChEBI" id="CHEBI:18420"/>
        <note>structural</note>
    </ligand>
</feature>
<dbReference type="Gene3D" id="3.30.1330.170">
    <property type="entry name" value="Cyanuric acid hydrolase/Barbiturase, RU A"/>
    <property type="match status" value="1"/>
</dbReference>